<comment type="caution">
    <text evidence="2">The sequence shown here is derived from an EMBL/GenBank/DDBJ whole genome shotgun (WGS) entry which is preliminary data.</text>
</comment>
<dbReference type="AlphaFoldDB" id="A0A225UZ05"/>
<keyword evidence="2" id="KW-0067">ATP-binding</keyword>
<keyword evidence="2" id="KW-0347">Helicase</keyword>
<reference evidence="3" key="1">
    <citation type="submission" date="2017-03" db="EMBL/GenBank/DDBJ databases">
        <title>Phytopthora megakarya and P. palmivora, two closely related causual agents of cacao black pod achieved similar genome size and gene model numbers by different mechanisms.</title>
        <authorList>
            <person name="Ali S."/>
            <person name="Shao J."/>
            <person name="Larry D.J."/>
            <person name="Kronmiller B."/>
            <person name="Shen D."/>
            <person name="Strem M.D."/>
            <person name="Melnick R.L."/>
            <person name="Guiltinan M.J."/>
            <person name="Tyler B.M."/>
            <person name="Meinhardt L.W."/>
            <person name="Bailey B.A."/>
        </authorList>
    </citation>
    <scope>NUCLEOTIDE SEQUENCE [LARGE SCALE GENOMIC DNA]</scope>
    <source>
        <strain evidence="3">zdho120</strain>
    </source>
</reference>
<evidence type="ECO:0000313" key="2">
    <source>
        <dbReference type="EMBL" id="OWY97977.1"/>
    </source>
</evidence>
<keyword evidence="3" id="KW-1185">Reference proteome</keyword>
<keyword evidence="2" id="KW-0547">Nucleotide-binding</keyword>
<evidence type="ECO:0000313" key="3">
    <source>
        <dbReference type="Proteomes" id="UP000198211"/>
    </source>
</evidence>
<feature type="region of interest" description="Disordered" evidence="1">
    <location>
        <begin position="1"/>
        <end position="26"/>
    </location>
</feature>
<dbReference type="EMBL" id="NBNE01009882">
    <property type="protein sequence ID" value="OWY97977.1"/>
    <property type="molecule type" value="Genomic_DNA"/>
</dbReference>
<accession>A0A225UZ05</accession>
<evidence type="ECO:0000256" key="1">
    <source>
        <dbReference type="SAM" id="MobiDB-lite"/>
    </source>
</evidence>
<organism evidence="2 3">
    <name type="scientific">Phytophthora megakarya</name>
    <dbReference type="NCBI Taxonomy" id="4795"/>
    <lineage>
        <taxon>Eukaryota</taxon>
        <taxon>Sar</taxon>
        <taxon>Stramenopiles</taxon>
        <taxon>Oomycota</taxon>
        <taxon>Peronosporomycetes</taxon>
        <taxon>Peronosporales</taxon>
        <taxon>Peronosporaceae</taxon>
        <taxon>Phytophthora</taxon>
    </lineage>
</organism>
<proteinExistence type="predicted"/>
<keyword evidence="2" id="KW-0378">Hydrolase</keyword>
<gene>
    <name evidence="2" type="ORF">PHMEG_00031373</name>
</gene>
<dbReference type="GO" id="GO:0004386">
    <property type="term" value="F:helicase activity"/>
    <property type="evidence" value="ECO:0007669"/>
    <property type="project" value="UniProtKB-KW"/>
</dbReference>
<feature type="compositionally biased region" description="Basic and acidic residues" evidence="1">
    <location>
        <begin position="17"/>
        <end position="26"/>
    </location>
</feature>
<name>A0A225UZ05_9STRA</name>
<dbReference type="OrthoDB" id="128910at2759"/>
<protein>
    <submittedName>
        <fullName evidence="2">Helitron helicase</fullName>
    </submittedName>
</protein>
<dbReference type="Proteomes" id="UP000198211">
    <property type="component" value="Unassembled WGS sequence"/>
</dbReference>
<sequence length="240" mass="27140">MRETVPGPSSRRPIANLREHEIERNSLDAVGGQHISERGQNRAQQARRRARMTEEKWEAERERAHTRRICVRLGHALANHIDFNKSRVSGPDVEDDRHVLPPLEQCDKCRAWKWPAGSKMSCCLKGDTQLRPLEPVPDVLCDFYKDPHAFGMVSAGASDGKGHIGAVREDPSVQGGRGIYTYRMQGEFSHYLGTSIPPVDRPIGEMRSPTFAQIYAVDEAMRKRAERRTVVFSGLDQEIQ</sequence>